<evidence type="ECO:0000313" key="1">
    <source>
        <dbReference type="EMBL" id="ODN90842.1"/>
    </source>
</evidence>
<accession>A0A1E3IQI0</accession>
<name>A0A1E3IQI0_9TREE</name>
<sequence>MLESNTSDKVRSLHEWMFMDPVMTGGQTHHLPELQNIEEEVPKETASGVMEDDIIDNEDNASLDRAPSAVYDNPLEEDLLGHDEKHQAFNGKIQFLAARSVLRQAGTIFIIASKATFNRCLDEAIKFVHLYVHAIRLRLITRADEL</sequence>
<gene>
    <name evidence="1" type="ORF">L198_06159</name>
</gene>
<reference evidence="1 2" key="1">
    <citation type="submission" date="2016-06" db="EMBL/GenBank/DDBJ databases">
        <title>Evolution of pathogenesis and genome organization in the Tremellales.</title>
        <authorList>
            <person name="Cuomo C."/>
            <person name="Litvintseva A."/>
            <person name="Heitman J."/>
            <person name="Chen Y."/>
            <person name="Sun S."/>
            <person name="Springer D."/>
            <person name="Dromer F."/>
            <person name="Young S."/>
            <person name="Zeng Q."/>
            <person name="Chapman S."/>
            <person name="Gujja S."/>
            <person name="Saif S."/>
            <person name="Birren B."/>
        </authorList>
    </citation>
    <scope>NUCLEOTIDE SEQUENCE [LARGE SCALE GENOMIC DNA]</scope>
    <source>
        <strain evidence="1 2">CBS 7118</strain>
    </source>
</reference>
<keyword evidence="2" id="KW-1185">Reference proteome</keyword>
<dbReference type="RefSeq" id="XP_019029944.1">
    <property type="nucleotide sequence ID" value="XM_019178225.1"/>
</dbReference>
<protein>
    <submittedName>
        <fullName evidence="1">Uncharacterized protein</fullName>
    </submittedName>
</protein>
<dbReference type="GeneID" id="30195371"/>
<proteinExistence type="predicted"/>
<organism evidence="1 2">
    <name type="scientific">Cryptococcus wingfieldii CBS 7118</name>
    <dbReference type="NCBI Taxonomy" id="1295528"/>
    <lineage>
        <taxon>Eukaryota</taxon>
        <taxon>Fungi</taxon>
        <taxon>Dikarya</taxon>
        <taxon>Basidiomycota</taxon>
        <taxon>Agaricomycotina</taxon>
        <taxon>Tremellomycetes</taxon>
        <taxon>Tremellales</taxon>
        <taxon>Cryptococcaceae</taxon>
        <taxon>Cryptococcus</taxon>
    </lineage>
</organism>
<dbReference type="Proteomes" id="UP000094819">
    <property type="component" value="Unassembled WGS sequence"/>
</dbReference>
<dbReference type="EMBL" id="AWGH01000020">
    <property type="protein sequence ID" value="ODN90842.1"/>
    <property type="molecule type" value="Genomic_DNA"/>
</dbReference>
<dbReference type="AlphaFoldDB" id="A0A1E3IQI0"/>
<evidence type="ECO:0000313" key="2">
    <source>
        <dbReference type="Proteomes" id="UP000094819"/>
    </source>
</evidence>
<comment type="caution">
    <text evidence="1">The sequence shown here is derived from an EMBL/GenBank/DDBJ whole genome shotgun (WGS) entry which is preliminary data.</text>
</comment>